<dbReference type="Proteomes" id="UP000051446">
    <property type="component" value="Unassembled WGS sequence"/>
</dbReference>
<reference evidence="1 2" key="1">
    <citation type="submission" date="2015-02" db="EMBL/GenBank/DDBJ databases">
        <title>Pseudomonas helleri sp. nov. and Pseudomonas weihenstephanensis sp. nov., isolated from raw cows milk.</title>
        <authorList>
            <person name="von Neubeck M."/>
            <person name="Huptas C."/>
            <person name="Wenning M."/>
            <person name="Scherer S."/>
        </authorList>
    </citation>
    <scope>NUCLEOTIDE SEQUENCE [LARGE SCALE GENOMIC DNA]</scope>
    <source>
        <strain evidence="1 2">DSM 17149</strain>
    </source>
</reference>
<dbReference type="RefSeq" id="WP_057010983.1">
    <property type="nucleotide sequence ID" value="NZ_JYLH01000002.1"/>
</dbReference>
<dbReference type="PATRIC" id="fig|75588.4.peg.2966"/>
<dbReference type="AlphaFoldDB" id="A0A0R2YM79"/>
<gene>
    <name evidence="1" type="ORF">TU73_03415</name>
</gene>
<dbReference type="EMBL" id="JYLH01000002">
    <property type="protein sequence ID" value="KRP47939.1"/>
    <property type="molecule type" value="Genomic_DNA"/>
</dbReference>
<sequence>MPLDIHPFIVHDISRFPLCIVRNDVVVPGYGAQWQAEIEAVMAHGVPFVLIYLEPGDDEAHADRKLRSLWLKTHKEAFGHLCISLISVLADEARRAHFDAMGKMGEQAFGIRYETAATQAEGEALAQRRIAQYGAA</sequence>
<evidence type="ECO:0000313" key="1">
    <source>
        <dbReference type="EMBL" id="KRP47939.1"/>
    </source>
</evidence>
<evidence type="ECO:0000313" key="2">
    <source>
        <dbReference type="Proteomes" id="UP000051446"/>
    </source>
</evidence>
<organism evidence="1 2">
    <name type="scientific">Pseudomonas libanensis</name>
    <dbReference type="NCBI Taxonomy" id="75588"/>
    <lineage>
        <taxon>Bacteria</taxon>
        <taxon>Pseudomonadati</taxon>
        <taxon>Pseudomonadota</taxon>
        <taxon>Gammaproteobacteria</taxon>
        <taxon>Pseudomonadales</taxon>
        <taxon>Pseudomonadaceae</taxon>
        <taxon>Pseudomonas</taxon>
    </lineage>
</organism>
<name>A0A0R2YM79_9PSED</name>
<proteinExistence type="predicted"/>
<protein>
    <submittedName>
        <fullName evidence="1">Uncharacterized protein</fullName>
    </submittedName>
</protein>
<accession>A0A0R2YM79</accession>
<comment type="caution">
    <text evidence="1">The sequence shown here is derived from an EMBL/GenBank/DDBJ whole genome shotgun (WGS) entry which is preliminary data.</text>
</comment>